<dbReference type="GO" id="GO:0034605">
    <property type="term" value="P:cellular response to heat"/>
    <property type="evidence" value="ECO:0007669"/>
    <property type="project" value="TreeGrafter"/>
</dbReference>
<dbReference type="Gene3D" id="1.10.8.60">
    <property type="match status" value="2"/>
</dbReference>
<sequence>MEILFVKEPRFQFSSAEEFLVRFLGYTAHVFLFFITVFLLVSRVSSLTALGFLFALFLFDRLIHIGEGERSLSELFYASKKRRVNISLGFPSVSSRILIASFREAKLTRKPFLFVALNHVLQERGISEIISRAGSSPSFFRVEAEKLLSLPSERASAPILQVEETMRRAYTSALSSGEKFVRPRNLFSALCSSADPRIISFLTALNISPSDIEEAALFERHAREFAHMKKLPATLGGYVSERRFQRNRAVNRAWTSRPTPLLDSLSEDFTELARREKVGFLIGHKEEYEKMLDVISRPGKPNALLVGEPGVGKTTLVHHLAFRIVHDDVPPVLFDKRLVSLNIAQLFSNVSSDQLSGRLPRIAEEIALAGNIVLFISDVHNLFKIEEKGRLSPIDVFLPIIKNISIPTIGETYSREFKREIQMKSDFLDQFEVVRVQEMSENEAVRFLVYSSLILEREFRVFTTLRVIREAVRLAKRYITDQPLPSSALDLLKETYARASREHIRILKEDLVGLVLQNRLKIPIVSADSKEADNLLHLEEIIHKRLVGQDEAVSAVSRALREYRAGLSRRGGPIAVFLFVGPTGVGKTECAKILSEVQFGSREMMRRFDMSEYQDRQSIFRLIGTPDGEKTGDLTDTIYEHPYSLILLDEFEKAHPDVLNLFLQVFDDGRLTDSLGRTVDFQNTIIVATSNANSDFIKEEIEKGRGVLEIADEITSKLTEYFKPELLNRFSDIIVFRDLTRDEITKIAELLIQEVSRMLFDSQGIELIISNEISLRIAEIGYSKVFGARPLRKIISEEFRGKLAEMILRKEVQRGDRIKVSFGGGEFLFKKE</sequence>
<dbReference type="InterPro" id="IPR001270">
    <property type="entry name" value="ClpA/B"/>
</dbReference>
<dbReference type="AlphaFoldDB" id="A0A1F6BW81"/>
<keyword evidence="5" id="KW-0812">Transmembrane</keyword>
<evidence type="ECO:0000256" key="2">
    <source>
        <dbReference type="ARBA" id="ARBA00022741"/>
    </source>
</evidence>
<feature type="domain" description="Clp ATPase C-terminal" evidence="7">
    <location>
        <begin position="739"/>
        <end position="829"/>
    </location>
</feature>
<evidence type="ECO:0000256" key="4">
    <source>
        <dbReference type="ARBA" id="ARBA00023186"/>
    </source>
</evidence>
<dbReference type="InterPro" id="IPR003959">
    <property type="entry name" value="ATPase_AAA_core"/>
</dbReference>
<evidence type="ECO:0000259" key="6">
    <source>
        <dbReference type="SMART" id="SM00382"/>
    </source>
</evidence>
<keyword evidence="4" id="KW-0143">Chaperone</keyword>
<dbReference type="Proteomes" id="UP000176996">
    <property type="component" value="Unassembled WGS sequence"/>
</dbReference>
<evidence type="ECO:0000256" key="1">
    <source>
        <dbReference type="ARBA" id="ARBA00022737"/>
    </source>
</evidence>
<evidence type="ECO:0000313" key="9">
    <source>
        <dbReference type="Proteomes" id="UP000176996"/>
    </source>
</evidence>
<dbReference type="Gene3D" id="1.10.1780.10">
    <property type="entry name" value="Clp, N-terminal domain"/>
    <property type="match status" value="1"/>
</dbReference>
<dbReference type="InterPro" id="IPR019489">
    <property type="entry name" value="Clp_ATPase_C"/>
</dbReference>
<dbReference type="PANTHER" id="PTHR11638">
    <property type="entry name" value="ATP-DEPENDENT CLP PROTEASE"/>
    <property type="match status" value="1"/>
</dbReference>
<evidence type="ECO:0000256" key="5">
    <source>
        <dbReference type="SAM" id="Phobius"/>
    </source>
</evidence>
<evidence type="ECO:0000256" key="3">
    <source>
        <dbReference type="ARBA" id="ARBA00022840"/>
    </source>
</evidence>
<dbReference type="InterPro" id="IPR050130">
    <property type="entry name" value="ClpA_ClpB"/>
</dbReference>
<dbReference type="GO" id="GO:0005737">
    <property type="term" value="C:cytoplasm"/>
    <property type="evidence" value="ECO:0007669"/>
    <property type="project" value="TreeGrafter"/>
</dbReference>
<feature type="domain" description="AAA+ ATPase" evidence="6">
    <location>
        <begin position="299"/>
        <end position="486"/>
    </location>
</feature>
<dbReference type="InterPro" id="IPR036628">
    <property type="entry name" value="Clp_N_dom_sf"/>
</dbReference>
<reference evidence="8 9" key="1">
    <citation type="journal article" date="2016" name="Nat. Commun.">
        <title>Thousands of microbial genomes shed light on interconnected biogeochemical processes in an aquifer system.</title>
        <authorList>
            <person name="Anantharaman K."/>
            <person name="Brown C.T."/>
            <person name="Hug L.A."/>
            <person name="Sharon I."/>
            <person name="Castelle C.J."/>
            <person name="Probst A.J."/>
            <person name="Thomas B.C."/>
            <person name="Singh A."/>
            <person name="Wilkins M.J."/>
            <person name="Karaoz U."/>
            <person name="Brodie E.L."/>
            <person name="Williams K.H."/>
            <person name="Hubbard S.S."/>
            <person name="Banfield J.F."/>
        </authorList>
    </citation>
    <scope>NUCLEOTIDE SEQUENCE [LARGE SCALE GENOMIC DNA]</scope>
</reference>
<comment type="caution">
    <text evidence="8">The sequence shown here is derived from an EMBL/GenBank/DDBJ whole genome shotgun (WGS) entry which is preliminary data.</text>
</comment>
<dbReference type="Pfam" id="PF07724">
    <property type="entry name" value="AAA_2"/>
    <property type="match status" value="1"/>
</dbReference>
<keyword evidence="1" id="KW-0677">Repeat</keyword>
<dbReference type="GO" id="GO:0016887">
    <property type="term" value="F:ATP hydrolysis activity"/>
    <property type="evidence" value="ECO:0007669"/>
    <property type="project" value="InterPro"/>
</dbReference>
<dbReference type="CDD" id="cd00009">
    <property type="entry name" value="AAA"/>
    <property type="match status" value="1"/>
</dbReference>
<accession>A0A1F6BW81</accession>
<dbReference type="Gene3D" id="3.40.50.300">
    <property type="entry name" value="P-loop containing nucleotide triphosphate hydrolases"/>
    <property type="match status" value="2"/>
</dbReference>
<dbReference type="SMART" id="SM01086">
    <property type="entry name" value="ClpB_D2-small"/>
    <property type="match status" value="1"/>
</dbReference>
<dbReference type="InterPro" id="IPR027417">
    <property type="entry name" value="P-loop_NTPase"/>
</dbReference>
<dbReference type="PRINTS" id="PR00300">
    <property type="entry name" value="CLPPROTEASEA"/>
</dbReference>
<protein>
    <recommendedName>
        <fullName evidence="10">Sigma-54 factor interaction domain-containing protein</fullName>
    </recommendedName>
</protein>
<dbReference type="InterPro" id="IPR003593">
    <property type="entry name" value="AAA+_ATPase"/>
</dbReference>
<evidence type="ECO:0000313" key="8">
    <source>
        <dbReference type="EMBL" id="OGG40767.1"/>
    </source>
</evidence>
<dbReference type="InterPro" id="IPR041546">
    <property type="entry name" value="ClpA/ClpB_AAA_lid"/>
</dbReference>
<dbReference type="Pfam" id="PF10431">
    <property type="entry name" value="ClpB_D2-small"/>
    <property type="match status" value="1"/>
</dbReference>
<dbReference type="Pfam" id="PF00004">
    <property type="entry name" value="AAA"/>
    <property type="match status" value="1"/>
</dbReference>
<organism evidence="8 9">
    <name type="scientific">Candidatus Jorgensenbacteria bacterium RIFCSPLOWO2_01_FULL_45_25b</name>
    <dbReference type="NCBI Taxonomy" id="1798471"/>
    <lineage>
        <taxon>Bacteria</taxon>
        <taxon>Candidatus Joergenseniibacteriota</taxon>
    </lineage>
</organism>
<keyword evidence="2" id="KW-0547">Nucleotide-binding</keyword>
<dbReference type="GO" id="GO:0005524">
    <property type="term" value="F:ATP binding"/>
    <property type="evidence" value="ECO:0007669"/>
    <property type="project" value="UniProtKB-KW"/>
</dbReference>
<keyword evidence="5" id="KW-1133">Transmembrane helix</keyword>
<dbReference type="SUPFAM" id="SSF52540">
    <property type="entry name" value="P-loop containing nucleoside triphosphate hydrolases"/>
    <property type="match status" value="2"/>
</dbReference>
<feature type="domain" description="AAA+ ATPase" evidence="6">
    <location>
        <begin position="573"/>
        <end position="740"/>
    </location>
</feature>
<evidence type="ECO:0000259" key="7">
    <source>
        <dbReference type="SMART" id="SM01086"/>
    </source>
</evidence>
<gene>
    <name evidence="8" type="ORF">A3A21_00890</name>
</gene>
<name>A0A1F6BW81_9BACT</name>
<evidence type="ECO:0008006" key="10">
    <source>
        <dbReference type="Google" id="ProtNLM"/>
    </source>
</evidence>
<dbReference type="CDD" id="cd19499">
    <property type="entry name" value="RecA-like_ClpB_Hsp104-like"/>
    <property type="match status" value="1"/>
</dbReference>
<keyword evidence="5" id="KW-0472">Membrane</keyword>
<dbReference type="STRING" id="1798471.A3A21_00890"/>
<dbReference type="Pfam" id="PF17871">
    <property type="entry name" value="AAA_lid_9"/>
    <property type="match status" value="1"/>
</dbReference>
<dbReference type="EMBL" id="MFKK01000019">
    <property type="protein sequence ID" value="OGG40767.1"/>
    <property type="molecule type" value="Genomic_DNA"/>
</dbReference>
<dbReference type="PANTHER" id="PTHR11638:SF18">
    <property type="entry name" value="HEAT SHOCK PROTEIN 104"/>
    <property type="match status" value="1"/>
</dbReference>
<feature type="transmembrane region" description="Helical" evidence="5">
    <location>
        <begin position="20"/>
        <end position="41"/>
    </location>
</feature>
<proteinExistence type="predicted"/>
<dbReference type="SMART" id="SM00382">
    <property type="entry name" value="AAA"/>
    <property type="match status" value="2"/>
</dbReference>
<keyword evidence="3" id="KW-0067">ATP-binding</keyword>